<dbReference type="SUPFAM" id="SSF51182">
    <property type="entry name" value="RmlC-like cupins"/>
    <property type="match status" value="1"/>
</dbReference>
<dbReference type="InterPro" id="IPR010282">
    <property type="entry name" value="Uncharacterised_HutD/Ves"/>
</dbReference>
<reference evidence="1 2" key="1">
    <citation type="submission" date="2019-03" db="EMBL/GenBank/DDBJ databases">
        <title>Genomic Encyclopedia of Type Strains, Phase IV (KMG-IV): sequencing the most valuable type-strain genomes for metagenomic binning, comparative biology and taxonomic classification.</title>
        <authorList>
            <person name="Goeker M."/>
        </authorList>
    </citation>
    <scope>NUCLEOTIDE SEQUENCE [LARGE SCALE GENOMIC DNA]</scope>
    <source>
        <strain evidence="1 2">DSM 102940</strain>
    </source>
</reference>
<dbReference type="Proteomes" id="UP000294919">
    <property type="component" value="Unassembled WGS sequence"/>
</dbReference>
<dbReference type="EMBL" id="SLWV01000006">
    <property type="protein sequence ID" value="TCO77425.1"/>
    <property type="molecule type" value="Genomic_DNA"/>
</dbReference>
<sequence length="208" mass="24171">MFYSIEIIRKNEQKTSTWSGGTTTQLSIYPKDAVYSERNFKWRISSAKVEMDESVFTPLPDIWRFIMILDGEIHLEHEGHHSISLKPFEQDSFSGTWITKSFGKVKDFNLMITERCNGKIQAISLTKEESMEIMDMHDLYTNDFFVSTESFYCVDHPVHIMIDQKEAVVLQTGDLLLIHIKNHSKRLPLCIFNKGNNSTHVIRTSIVY</sequence>
<dbReference type="OrthoDB" id="9786443at2"/>
<evidence type="ECO:0000313" key="2">
    <source>
        <dbReference type="Proteomes" id="UP000294919"/>
    </source>
</evidence>
<dbReference type="PANTHER" id="PTHR37943:SF1">
    <property type="entry name" value="PROTEIN VES"/>
    <property type="match status" value="1"/>
</dbReference>
<comment type="caution">
    <text evidence="1">The sequence shown here is derived from an EMBL/GenBank/DDBJ whole genome shotgun (WGS) entry which is preliminary data.</text>
</comment>
<dbReference type="PANTHER" id="PTHR37943">
    <property type="entry name" value="PROTEIN VES"/>
    <property type="match status" value="1"/>
</dbReference>
<dbReference type="InterPro" id="IPR011051">
    <property type="entry name" value="RmlC_Cupin_sf"/>
</dbReference>
<proteinExistence type="predicted"/>
<dbReference type="Pfam" id="PF05962">
    <property type="entry name" value="HutD"/>
    <property type="match status" value="1"/>
</dbReference>
<evidence type="ECO:0000313" key="1">
    <source>
        <dbReference type="EMBL" id="TCO77425.1"/>
    </source>
</evidence>
<organism evidence="1 2">
    <name type="scientific">Marinisporobacter balticus</name>
    <dbReference type="NCBI Taxonomy" id="2018667"/>
    <lineage>
        <taxon>Bacteria</taxon>
        <taxon>Bacillati</taxon>
        <taxon>Bacillota</taxon>
        <taxon>Clostridia</taxon>
        <taxon>Peptostreptococcales</taxon>
        <taxon>Thermotaleaceae</taxon>
        <taxon>Marinisporobacter</taxon>
    </lineage>
</organism>
<dbReference type="RefSeq" id="WP_132243935.1">
    <property type="nucleotide sequence ID" value="NZ_SLWV01000006.1"/>
</dbReference>
<accession>A0A4R2LDJ6</accession>
<dbReference type="InterPro" id="IPR014710">
    <property type="entry name" value="RmlC-like_jellyroll"/>
</dbReference>
<dbReference type="AlphaFoldDB" id="A0A4R2LDJ6"/>
<gene>
    <name evidence="1" type="ORF">EV214_10667</name>
</gene>
<protein>
    <submittedName>
        <fullName evidence="1">HutD protein</fullName>
    </submittedName>
</protein>
<name>A0A4R2LDJ6_9FIRM</name>
<dbReference type="Gene3D" id="2.60.120.10">
    <property type="entry name" value="Jelly Rolls"/>
    <property type="match status" value="1"/>
</dbReference>
<keyword evidence="2" id="KW-1185">Reference proteome</keyword>